<evidence type="ECO:0000256" key="1">
    <source>
        <dbReference type="ARBA" id="ARBA00004141"/>
    </source>
</evidence>
<feature type="transmembrane region" description="Helical" evidence="7">
    <location>
        <begin position="107"/>
        <end position="140"/>
    </location>
</feature>
<dbReference type="STRING" id="655863.F0X8G3"/>
<dbReference type="PANTHER" id="PTHR33048">
    <property type="entry name" value="PTH11-LIKE INTEGRAL MEMBRANE PROTEIN (AFU_ORTHOLOGUE AFUA_5G11245)"/>
    <property type="match status" value="1"/>
</dbReference>
<evidence type="ECO:0000259" key="8">
    <source>
        <dbReference type="Pfam" id="PF20684"/>
    </source>
</evidence>
<protein>
    <submittedName>
        <fullName evidence="9">Integral membrane protein</fullName>
    </submittedName>
</protein>
<evidence type="ECO:0000256" key="3">
    <source>
        <dbReference type="ARBA" id="ARBA00022989"/>
    </source>
</evidence>
<proteinExistence type="inferred from homology"/>
<evidence type="ECO:0000256" key="2">
    <source>
        <dbReference type="ARBA" id="ARBA00022692"/>
    </source>
</evidence>
<evidence type="ECO:0000256" key="4">
    <source>
        <dbReference type="ARBA" id="ARBA00023136"/>
    </source>
</evidence>
<organism evidence="10">
    <name type="scientific">Grosmannia clavigera (strain kw1407 / UAMH 11150)</name>
    <name type="common">Blue stain fungus</name>
    <name type="synonym">Graphiocladiella clavigera</name>
    <dbReference type="NCBI Taxonomy" id="655863"/>
    <lineage>
        <taxon>Eukaryota</taxon>
        <taxon>Fungi</taxon>
        <taxon>Dikarya</taxon>
        <taxon>Ascomycota</taxon>
        <taxon>Pezizomycotina</taxon>
        <taxon>Sordariomycetes</taxon>
        <taxon>Sordariomycetidae</taxon>
        <taxon>Ophiostomatales</taxon>
        <taxon>Ophiostomataceae</taxon>
        <taxon>Leptographium</taxon>
    </lineage>
</organism>
<feature type="domain" description="Rhodopsin" evidence="8">
    <location>
        <begin position="28"/>
        <end position="132"/>
    </location>
</feature>
<dbReference type="PANTHER" id="PTHR33048:SF161">
    <property type="entry name" value="INTEGRAL MEMBRANE PROTEIN"/>
    <property type="match status" value="1"/>
</dbReference>
<comment type="similarity">
    <text evidence="5">Belongs to the SAT4 family.</text>
</comment>
<feature type="transmembrane region" description="Helical" evidence="7">
    <location>
        <begin position="68"/>
        <end position="87"/>
    </location>
</feature>
<dbReference type="Pfam" id="PF20684">
    <property type="entry name" value="Fung_rhodopsin"/>
    <property type="match status" value="2"/>
</dbReference>
<evidence type="ECO:0000256" key="6">
    <source>
        <dbReference type="SAM" id="MobiDB-lite"/>
    </source>
</evidence>
<keyword evidence="4 7" id="KW-0472">Membrane</keyword>
<evidence type="ECO:0000313" key="9">
    <source>
        <dbReference type="EMBL" id="EFX05199.1"/>
    </source>
</evidence>
<feature type="domain" description="Rhodopsin" evidence="8">
    <location>
        <begin position="133"/>
        <end position="185"/>
    </location>
</feature>
<gene>
    <name evidence="9" type="ORF">CMQ_3268</name>
</gene>
<dbReference type="GeneID" id="25976349"/>
<comment type="subcellular location">
    <subcellularLocation>
        <location evidence="1">Membrane</location>
        <topology evidence="1">Multi-pass membrane protein</topology>
    </subcellularLocation>
</comment>
<dbReference type="GO" id="GO:0016020">
    <property type="term" value="C:membrane"/>
    <property type="evidence" value="ECO:0007669"/>
    <property type="project" value="UniProtKB-SubCell"/>
</dbReference>
<dbReference type="EMBL" id="GL629735">
    <property type="protein sequence ID" value="EFX05199.1"/>
    <property type="molecule type" value="Genomic_DNA"/>
</dbReference>
<feature type="transmembrane region" description="Helical" evidence="7">
    <location>
        <begin position="36"/>
        <end position="56"/>
    </location>
</feature>
<evidence type="ECO:0000313" key="10">
    <source>
        <dbReference type="Proteomes" id="UP000007796"/>
    </source>
</evidence>
<reference evidence="9 10" key="1">
    <citation type="journal article" date="2011" name="Proc. Natl. Acad. Sci. U.S.A.">
        <title>Genome and transcriptome analyses of the mountain pine beetle-fungal symbiont Grosmannia clavigera, a lodgepole pine pathogen.</title>
        <authorList>
            <person name="DiGuistini S."/>
            <person name="Wang Y."/>
            <person name="Liao N.Y."/>
            <person name="Taylor G."/>
            <person name="Tanguay P."/>
            <person name="Feau N."/>
            <person name="Henrissat B."/>
            <person name="Chan S.K."/>
            <person name="Hesse-Orce U."/>
            <person name="Alamouti S.M."/>
            <person name="Tsui C.K.M."/>
            <person name="Docking R.T."/>
            <person name="Levasseur A."/>
            <person name="Haridas S."/>
            <person name="Robertson G."/>
            <person name="Birol I."/>
            <person name="Holt R.A."/>
            <person name="Marra M.A."/>
            <person name="Hamelin R.C."/>
            <person name="Hirst M."/>
            <person name="Jones S.J.M."/>
            <person name="Bohlmann J."/>
            <person name="Breuil C."/>
        </authorList>
    </citation>
    <scope>NUCLEOTIDE SEQUENCE [LARGE SCALE GENOMIC DNA]</scope>
    <source>
        <strain evidence="10">kw1407 / UAMH 11150</strain>
    </source>
</reference>
<evidence type="ECO:0000256" key="5">
    <source>
        <dbReference type="ARBA" id="ARBA00038359"/>
    </source>
</evidence>
<evidence type="ECO:0000256" key="7">
    <source>
        <dbReference type="SAM" id="Phobius"/>
    </source>
</evidence>
<keyword evidence="10" id="KW-1185">Reference proteome</keyword>
<dbReference type="OrthoDB" id="3529975at2759"/>
<sequence length="297" mass="32294">MLIISGMYSQLGVGCPLSEALINIPLILRLLVAYELIFATSTFTIKVSVLLFYLRVFVTPAMKLAAKLTLAFVVLWTVGNIMQVFLICRPFAATYDTDVPGTCGNQVASFIAIGCFNIVTDVIIIILPIPTVCVSVVAIARIVALTRLDMKANLTGTMIYADFLSAVEPNLAILCVSLPMLRTLKSRMRTKGRYDPSTSRSEGQLDSKKFGDSRHVRLTGDMPAESFAMKTVYAVNPGGDYNATIVKGGASQEHSDDMESPTGSQTELAPSVLSDGHPKQGIIVKTRVETRWSTPYE</sequence>
<dbReference type="Proteomes" id="UP000007796">
    <property type="component" value="Unassembled WGS sequence"/>
</dbReference>
<dbReference type="eggNOG" id="ENOG502SMQG">
    <property type="taxonomic scope" value="Eukaryota"/>
</dbReference>
<dbReference type="InterPro" id="IPR052337">
    <property type="entry name" value="SAT4-like"/>
</dbReference>
<dbReference type="RefSeq" id="XP_014174681.1">
    <property type="nucleotide sequence ID" value="XM_014319206.1"/>
</dbReference>
<feature type="compositionally biased region" description="Basic and acidic residues" evidence="6">
    <location>
        <begin position="203"/>
        <end position="212"/>
    </location>
</feature>
<dbReference type="AlphaFoldDB" id="F0X8G3"/>
<dbReference type="InParanoid" id="F0X8G3"/>
<name>F0X8G3_GROCL</name>
<dbReference type="HOGENOM" id="CLU_028200_0_1_1"/>
<feature type="region of interest" description="Disordered" evidence="6">
    <location>
        <begin position="245"/>
        <end position="297"/>
    </location>
</feature>
<feature type="region of interest" description="Disordered" evidence="6">
    <location>
        <begin position="189"/>
        <end position="212"/>
    </location>
</feature>
<dbReference type="InterPro" id="IPR049326">
    <property type="entry name" value="Rhodopsin_dom_fungi"/>
</dbReference>
<keyword evidence="3 7" id="KW-1133">Transmembrane helix</keyword>
<accession>F0X8G3</accession>
<keyword evidence="2 7" id="KW-0812">Transmembrane</keyword>